<keyword evidence="1 2" id="KW-0456">Lyase</keyword>
<proteinExistence type="inferred from homology"/>
<evidence type="ECO:0000313" key="3">
    <source>
        <dbReference type="EMBL" id="NQX30365.1"/>
    </source>
</evidence>
<comment type="caution">
    <text evidence="3">The sequence shown here is derived from an EMBL/GenBank/DDBJ whole genome shotgun (WGS) entry which is preliminary data.</text>
</comment>
<evidence type="ECO:0000256" key="2">
    <source>
        <dbReference type="PIRNR" id="PIRNR001365"/>
    </source>
</evidence>
<dbReference type="EMBL" id="JABMKV010000001">
    <property type="protein sequence ID" value="NQX30365.1"/>
    <property type="molecule type" value="Genomic_DNA"/>
</dbReference>
<comment type="similarity">
    <text evidence="2">Belongs to the DapA family.</text>
</comment>
<dbReference type="Pfam" id="PF00701">
    <property type="entry name" value="DHDPS"/>
    <property type="match status" value="1"/>
</dbReference>
<accession>A0ABX2D8J0</accession>
<dbReference type="PANTHER" id="PTHR12128:SF72">
    <property type="entry name" value="DIHYDRODIPICOLINATE SYNTHASE"/>
    <property type="match status" value="1"/>
</dbReference>
<dbReference type="SMART" id="SM01130">
    <property type="entry name" value="DHDPS"/>
    <property type="match status" value="1"/>
</dbReference>
<dbReference type="PRINTS" id="PR00146">
    <property type="entry name" value="DHPICSNTHASE"/>
</dbReference>
<dbReference type="RefSeq" id="WP_173268560.1">
    <property type="nucleotide sequence ID" value="NZ_JABMKV010000001.1"/>
</dbReference>
<dbReference type="PIRSF" id="PIRSF001365">
    <property type="entry name" value="DHDPS"/>
    <property type="match status" value="1"/>
</dbReference>
<evidence type="ECO:0000256" key="1">
    <source>
        <dbReference type="ARBA" id="ARBA00023239"/>
    </source>
</evidence>
<dbReference type="InterPro" id="IPR002220">
    <property type="entry name" value="DapA-like"/>
</dbReference>
<organism evidence="3 4">
    <name type="scientific">Pedobacter boryungensis</name>
    <dbReference type="NCBI Taxonomy" id="869962"/>
    <lineage>
        <taxon>Bacteria</taxon>
        <taxon>Pseudomonadati</taxon>
        <taxon>Bacteroidota</taxon>
        <taxon>Sphingobacteriia</taxon>
        <taxon>Sphingobacteriales</taxon>
        <taxon>Sphingobacteriaceae</taxon>
        <taxon>Pedobacter</taxon>
    </lineage>
</organism>
<dbReference type="Gene3D" id="3.20.20.70">
    <property type="entry name" value="Aldolase class I"/>
    <property type="match status" value="1"/>
</dbReference>
<reference evidence="3 4" key="1">
    <citation type="submission" date="2020-05" db="EMBL/GenBank/DDBJ databases">
        <title>Description of Pedobacter foliorum sp. nov.</title>
        <authorList>
            <person name="Qi S."/>
            <person name="Carlier A."/>
            <person name="Cnockaert M."/>
            <person name="Vandamme P."/>
        </authorList>
    </citation>
    <scope>NUCLEOTIDE SEQUENCE [LARGE SCALE GENOMIC DNA]</scope>
    <source>
        <strain evidence="3 4">LMG 31300</strain>
    </source>
</reference>
<keyword evidence="4" id="KW-1185">Reference proteome</keyword>
<evidence type="ECO:0000313" key="4">
    <source>
        <dbReference type="Proteomes" id="UP000762110"/>
    </source>
</evidence>
<dbReference type="InterPro" id="IPR013785">
    <property type="entry name" value="Aldolase_TIM"/>
</dbReference>
<dbReference type="SUPFAM" id="SSF51569">
    <property type="entry name" value="Aldolase"/>
    <property type="match status" value="1"/>
</dbReference>
<name>A0ABX2D8J0_9SPHI</name>
<protein>
    <submittedName>
        <fullName evidence="3">Dihydrodipicolinate synthase family protein</fullName>
    </submittedName>
</protein>
<dbReference type="CDD" id="cd00408">
    <property type="entry name" value="DHDPS-like"/>
    <property type="match status" value="1"/>
</dbReference>
<sequence>MKHVAWQGVYPALLTPFTENDTIDYPLFQKNLDAQLAAGVDGIIICGSLGEASTLTKEEKAEFLTYTVKAVNGKVPVIINVAEQITSVAIAMAQEAEQLGADGIMLLPPLKYKADDNEVVTYFKAIASAIKLPILIYNNPVDYGIKVTLAMFEELMPYENIQAVKESTRDLANVTNMINKFGNRFKILGGVDTISLECLVLGADGLVAGLVDAFPEETVAIYRLVKAKRYDEAVAIYRWFMPLLELDIHPKLVQYIKLAATAAGIGSEYVRAPRLMVKGAERERVMKIINDALASRPQLPDYLNL</sequence>
<gene>
    <name evidence="3" type="ORF">HQN85_01400</name>
</gene>
<dbReference type="Proteomes" id="UP000762110">
    <property type="component" value="Unassembled WGS sequence"/>
</dbReference>
<dbReference type="PANTHER" id="PTHR12128">
    <property type="entry name" value="DIHYDRODIPICOLINATE SYNTHASE"/>
    <property type="match status" value="1"/>
</dbReference>